<reference evidence="1 2" key="1">
    <citation type="submission" date="2013-11" db="EMBL/GenBank/DDBJ databases">
        <title>Genome sequencing of Stegodyphus mimosarum.</title>
        <authorList>
            <person name="Bechsgaard J."/>
        </authorList>
    </citation>
    <scope>NUCLEOTIDE SEQUENCE [LARGE SCALE GENOMIC DNA]</scope>
</reference>
<gene>
    <name evidence="1" type="ORF">X975_23901</name>
</gene>
<proteinExistence type="predicted"/>
<evidence type="ECO:0000313" key="2">
    <source>
        <dbReference type="Proteomes" id="UP000054359"/>
    </source>
</evidence>
<dbReference type="EMBL" id="KK120390">
    <property type="protein sequence ID" value="KFM78205.1"/>
    <property type="molecule type" value="Genomic_DNA"/>
</dbReference>
<organism evidence="1 2">
    <name type="scientific">Stegodyphus mimosarum</name>
    <name type="common">African social velvet spider</name>
    <dbReference type="NCBI Taxonomy" id="407821"/>
    <lineage>
        <taxon>Eukaryota</taxon>
        <taxon>Metazoa</taxon>
        <taxon>Ecdysozoa</taxon>
        <taxon>Arthropoda</taxon>
        <taxon>Chelicerata</taxon>
        <taxon>Arachnida</taxon>
        <taxon>Araneae</taxon>
        <taxon>Araneomorphae</taxon>
        <taxon>Entelegynae</taxon>
        <taxon>Eresoidea</taxon>
        <taxon>Eresidae</taxon>
        <taxon>Stegodyphus</taxon>
    </lineage>
</organism>
<evidence type="ECO:0000313" key="1">
    <source>
        <dbReference type="EMBL" id="KFM78205.1"/>
    </source>
</evidence>
<protein>
    <submittedName>
        <fullName evidence="1">Uncharacterized protein</fullName>
    </submittedName>
</protein>
<feature type="non-terminal residue" evidence="1">
    <location>
        <position position="66"/>
    </location>
</feature>
<keyword evidence="2" id="KW-1185">Reference proteome</keyword>
<name>A0A087ULG6_STEMI</name>
<accession>A0A087ULG6</accession>
<dbReference type="AlphaFoldDB" id="A0A087ULG6"/>
<sequence length="66" mass="7725">MNQLGKNIFCAYVRGKQLRQKLCDCPKSVNKSHFKIALKYRSTFVAMLLACQKDVAYLAFRFRICF</sequence>
<dbReference type="Proteomes" id="UP000054359">
    <property type="component" value="Unassembled WGS sequence"/>
</dbReference>